<evidence type="ECO:0000313" key="4">
    <source>
        <dbReference type="Proteomes" id="UP000249354"/>
    </source>
</evidence>
<feature type="region of interest" description="Disordered" evidence="1">
    <location>
        <begin position="64"/>
        <end position="89"/>
    </location>
</feature>
<organism evidence="3 4">
    <name type="scientific">Leptolyngbya foveolarum</name>
    <dbReference type="NCBI Taxonomy" id="47253"/>
    <lineage>
        <taxon>Bacteria</taxon>
        <taxon>Bacillati</taxon>
        <taxon>Cyanobacteriota</taxon>
        <taxon>Cyanophyceae</taxon>
        <taxon>Leptolyngbyales</taxon>
        <taxon>Leptolyngbyaceae</taxon>
        <taxon>Leptolyngbya group</taxon>
        <taxon>Leptolyngbya</taxon>
    </lineage>
</organism>
<reference evidence="3 4" key="2">
    <citation type="submission" date="2018-06" db="EMBL/GenBank/DDBJ databases">
        <title>Metagenomic assembly of (sub)arctic Cyanobacteria and their associated microbiome from non-axenic cultures.</title>
        <authorList>
            <person name="Baurain D."/>
        </authorList>
    </citation>
    <scope>NUCLEOTIDE SEQUENCE [LARGE SCALE GENOMIC DNA]</scope>
    <source>
        <strain evidence="3">ULC129bin1</strain>
    </source>
</reference>
<reference evidence="4" key="1">
    <citation type="submission" date="2018-04" db="EMBL/GenBank/DDBJ databases">
        <authorList>
            <person name="Cornet L."/>
        </authorList>
    </citation>
    <scope>NUCLEOTIDE SEQUENCE [LARGE SCALE GENOMIC DNA]</scope>
</reference>
<comment type="caution">
    <text evidence="3">The sequence shown here is derived from an EMBL/GenBank/DDBJ whole genome shotgun (WGS) entry which is preliminary data.</text>
</comment>
<dbReference type="AlphaFoldDB" id="A0A2W4UB16"/>
<feature type="signal peptide" evidence="2">
    <location>
        <begin position="1"/>
        <end position="34"/>
    </location>
</feature>
<gene>
    <name evidence="3" type="ORF">DCF25_11150</name>
</gene>
<keyword evidence="2" id="KW-0732">Signal</keyword>
<name>A0A2W4UB16_9CYAN</name>
<evidence type="ECO:0000313" key="3">
    <source>
        <dbReference type="EMBL" id="PZO17344.1"/>
    </source>
</evidence>
<dbReference type="Proteomes" id="UP000249354">
    <property type="component" value="Unassembled WGS sequence"/>
</dbReference>
<evidence type="ECO:0000256" key="2">
    <source>
        <dbReference type="SAM" id="SignalP"/>
    </source>
</evidence>
<protein>
    <submittedName>
        <fullName evidence="3">Uncharacterized protein</fullName>
    </submittedName>
</protein>
<dbReference type="EMBL" id="QBMC01000068">
    <property type="protein sequence ID" value="PZO17344.1"/>
    <property type="molecule type" value="Genomic_DNA"/>
</dbReference>
<proteinExistence type="predicted"/>
<accession>A0A2W4UB16</accession>
<evidence type="ECO:0000256" key="1">
    <source>
        <dbReference type="SAM" id="MobiDB-lite"/>
    </source>
</evidence>
<sequence>MNLFSSSVFSTLRRIAIVFIAGLTLMITTACSPADTTASVDANTSVPEASEAAINRAQSNLSDKAIDEDVLSQQGESRARQTTSPVIAN</sequence>
<feature type="compositionally biased region" description="Polar residues" evidence="1">
    <location>
        <begin position="71"/>
        <end position="89"/>
    </location>
</feature>
<feature type="chain" id="PRO_5015969864" evidence="2">
    <location>
        <begin position="35"/>
        <end position="89"/>
    </location>
</feature>